<dbReference type="PANTHER" id="PTHR43267:SF3">
    <property type="entry name" value="THIF PROTEIN"/>
    <property type="match status" value="1"/>
</dbReference>
<dbReference type="NCBIfam" id="NF005901">
    <property type="entry name" value="PRK07877.1"/>
    <property type="match status" value="1"/>
</dbReference>
<evidence type="ECO:0000313" key="3">
    <source>
        <dbReference type="EMBL" id="PWJ57334.1"/>
    </source>
</evidence>
<dbReference type="CDD" id="cd01483">
    <property type="entry name" value="E1_enzyme_family"/>
    <property type="match status" value="1"/>
</dbReference>
<sequence length="633" mass="70450">MQINTHPDYVPLIFPAKARKDNEEFWLLNAQHNLEFHDLFEGQKKELFKVRSPKIRRSPAELDDMFVQWAQERDLNMEGTWVYYPWTKRMVHILDEAEFVELRTSRNKHKITETEQSVLAQKSIGIIGLSVGNAVAVTLAIERGCGHLKLADFDTLELSNLNRIRAGIHSIGLNKCVITAREIAEIDPYLKITCFTEGLDAHNIDAFIDGLDLLIDECDDMDMKILARQKAQYYQLPLIMETSDRGMLDIERYDLEPDRPIFHGMLQDIPPSLLQKVPAEHKMGLVMRILEAPKTSARGRASLLEMGQTLGTWPQLASAVAMGGGVVADVSRRVLLRQLSISGRFYVDLEGLIAEKEAPIAGPSSGSIETPTQRFAIPALDGLPGDPQQPTNQESFNSFLAQLNLEDADEPQPPLRVALPNGDLLTAHAVISGTPKNHTSEALARLQTLLLLNPLGHQSFYATMQIPAGGGLPHFEGYNFPDQHLVAFSMLTDYRSAAVLQSIDGGQIFKDIFQGYYNHAEGYLALELPADLQVLAQLIAQLNQIAAQVGYELKPLLFPTQLSLDLRNKAGYLKDSEMAQIQEIENKFVASTSLNIDFCDYIFLALLKKEGPLGSGPNNDHSPNVPPKKQASK</sequence>
<dbReference type="Proteomes" id="UP000245880">
    <property type="component" value="Unassembled WGS sequence"/>
</dbReference>
<reference evidence="3 4" key="1">
    <citation type="submission" date="2018-03" db="EMBL/GenBank/DDBJ databases">
        <title>Genomic Encyclopedia of Archaeal and Bacterial Type Strains, Phase II (KMG-II): from individual species to whole genera.</title>
        <authorList>
            <person name="Goeker M."/>
        </authorList>
    </citation>
    <scope>NUCLEOTIDE SEQUENCE [LARGE SCALE GENOMIC DNA]</scope>
    <source>
        <strain evidence="3 4">DSM 100346</strain>
    </source>
</reference>
<evidence type="ECO:0000256" key="1">
    <source>
        <dbReference type="SAM" id="MobiDB-lite"/>
    </source>
</evidence>
<dbReference type="EMBL" id="QGDT01000007">
    <property type="protein sequence ID" value="PWJ57334.1"/>
    <property type="molecule type" value="Genomic_DNA"/>
</dbReference>
<dbReference type="InterPro" id="IPR045886">
    <property type="entry name" value="ThiF/MoeB/HesA"/>
</dbReference>
<proteinExistence type="predicted"/>
<name>A0A316AK15_9BACT</name>
<evidence type="ECO:0000259" key="2">
    <source>
        <dbReference type="Pfam" id="PF00899"/>
    </source>
</evidence>
<dbReference type="OrthoDB" id="5149792at2"/>
<dbReference type="PANTHER" id="PTHR43267">
    <property type="entry name" value="TRNA THREONYLCARBAMOYLADENOSINE DEHYDRATASE"/>
    <property type="match status" value="1"/>
</dbReference>
<comment type="caution">
    <text evidence="3">The sequence shown here is derived from an EMBL/GenBank/DDBJ whole genome shotgun (WGS) entry which is preliminary data.</text>
</comment>
<feature type="domain" description="THIF-type NAD/FAD binding fold" evidence="2">
    <location>
        <begin position="109"/>
        <end position="267"/>
    </location>
</feature>
<evidence type="ECO:0000313" key="4">
    <source>
        <dbReference type="Proteomes" id="UP000245880"/>
    </source>
</evidence>
<keyword evidence="4" id="KW-1185">Reference proteome</keyword>
<dbReference type="InterPro" id="IPR000594">
    <property type="entry name" value="ThiF_NAD_FAD-bd"/>
</dbReference>
<accession>A0A316AK15</accession>
<feature type="region of interest" description="Disordered" evidence="1">
    <location>
        <begin position="614"/>
        <end position="633"/>
    </location>
</feature>
<gene>
    <name evidence="3" type="ORF">CLV98_10741</name>
</gene>
<organism evidence="3 4">
    <name type="scientific">Dyadobacter jejuensis</name>
    <dbReference type="NCBI Taxonomy" id="1082580"/>
    <lineage>
        <taxon>Bacteria</taxon>
        <taxon>Pseudomonadati</taxon>
        <taxon>Bacteroidota</taxon>
        <taxon>Cytophagia</taxon>
        <taxon>Cytophagales</taxon>
        <taxon>Spirosomataceae</taxon>
        <taxon>Dyadobacter</taxon>
    </lineage>
</organism>
<dbReference type="AlphaFoldDB" id="A0A316AK15"/>
<dbReference type="Gene3D" id="3.40.50.720">
    <property type="entry name" value="NAD(P)-binding Rossmann-like Domain"/>
    <property type="match status" value="1"/>
</dbReference>
<protein>
    <submittedName>
        <fullName evidence="3">ThiF family protein</fullName>
    </submittedName>
</protein>
<dbReference type="RefSeq" id="WP_109674989.1">
    <property type="nucleotide sequence ID" value="NZ_QGDT01000007.1"/>
</dbReference>
<dbReference type="InterPro" id="IPR035985">
    <property type="entry name" value="Ubiquitin-activating_enz"/>
</dbReference>
<dbReference type="Pfam" id="PF00899">
    <property type="entry name" value="ThiF"/>
    <property type="match status" value="1"/>
</dbReference>
<dbReference type="SUPFAM" id="SSF69572">
    <property type="entry name" value="Activating enzymes of the ubiquitin-like proteins"/>
    <property type="match status" value="1"/>
</dbReference>
<dbReference type="GO" id="GO:0061503">
    <property type="term" value="F:tRNA threonylcarbamoyladenosine dehydratase"/>
    <property type="evidence" value="ECO:0007669"/>
    <property type="project" value="TreeGrafter"/>
</dbReference>
<dbReference type="GO" id="GO:0008641">
    <property type="term" value="F:ubiquitin-like modifier activating enzyme activity"/>
    <property type="evidence" value="ECO:0007669"/>
    <property type="project" value="InterPro"/>
</dbReference>
<dbReference type="GO" id="GO:0061504">
    <property type="term" value="P:cyclic threonylcarbamoyladenosine biosynthetic process"/>
    <property type="evidence" value="ECO:0007669"/>
    <property type="project" value="TreeGrafter"/>
</dbReference>